<sequence length="583" mass="64663">MLPYPREVVSLSSQTWFGIHGYQQRGHDIKVMEHWLIIYFFIVPEQNFVAAGLFFIWVTHSVVRGNLFSWHSSFQGKKTFFIAFLLALAAFLDAYGREIGALILGLDLGRLAFVVFWKALKPVVERWMIKDGLLNGWRETESLEWSEGLNKAGRFILCSVRDMEAKRYSIIFPEGKGQVSGWNSLAVRLRGLGVTPKEGLKFTNVPEAPLKPKGVLKVQWKEKGVEMKSFAEAVKSTPRRAGESVWLEVGEKEVRVDLEHLKHCLIGRWGSISAPLPELDYVRNWTRQNWENSIAVETWVRVVGLPLHLWSLEVFKSIGDGCGGFIAVDEGTKSMSEMQWARILVKRVDWEVVPGKLLREGRAKGRRRSCWVSSGGLLWESKEGGGAVGVAGGEGTVERRWAGGPADLVGGGRESSPISMVNCGSGLAGPSSGPSCGPSALSCGEAQDFCLEAGWFGRVQGPSLSLREGVSVASHSRGASQDARGEADPLVGLPRDSMTRVSSQMMDRGLLTDEALCEEASRRNLNLLLRTKRRREQNLKKGTSGTTKFDRELKKLEWSINYTGARKENSVVREGGVRISTVR</sequence>
<evidence type="ECO:0000313" key="2">
    <source>
        <dbReference type="EMBL" id="RVW47681.1"/>
    </source>
</evidence>
<keyword evidence="1" id="KW-0472">Membrane</keyword>
<dbReference type="PANTHER" id="PTHR34427">
    <property type="entry name" value="DUF4283 DOMAIN PROTEIN"/>
    <property type="match status" value="1"/>
</dbReference>
<dbReference type="PANTHER" id="PTHR34427:SF5">
    <property type="entry name" value="DUF4283 DOMAIN-CONTAINING PROTEIN"/>
    <property type="match status" value="1"/>
</dbReference>
<proteinExistence type="predicted"/>
<evidence type="ECO:0000256" key="1">
    <source>
        <dbReference type="SAM" id="Phobius"/>
    </source>
</evidence>
<comment type="caution">
    <text evidence="2">The sequence shown here is derived from an EMBL/GenBank/DDBJ whole genome shotgun (WGS) entry which is preliminary data.</text>
</comment>
<keyword evidence="1" id="KW-1133">Transmembrane helix</keyword>
<organism evidence="2 3">
    <name type="scientific">Vitis vinifera</name>
    <name type="common">Grape</name>
    <dbReference type="NCBI Taxonomy" id="29760"/>
    <lineage>
        <taxon>Eukaryota</taxon>
        <taxon>Viridiplantae</taxon>
        <taxon>Streptophyta</taxon>
        <taxon>Embryophyta</taxon>
        <taxon>Tracheophyta</taxon>
        <taxon>Spermatophyta</taxon>
        <taxon>Magnoliopsida</taxon>
        <taxon>eudicotyledons</taxon>
        <taxon>Gunneridae</taxon>
        <taxon>Pentapetalae</taxon>
        <taxon>rosids</taxon>
        <taxon>Vitales</taxon>
        <taxon>Vitaceae</taxon>
        <taxon>Viteae</taxon>
        <taxon>Vitis</taxon>
    </lineage>
</organism>
<keyword evidence="1" id="KW-0812">Transmembrane</keyword>
<dbReference type="Proteomes" id="UP000288805">
    <property type="component" value="Unassembled WGS sequence"/>
</dbReference>
<dbReference type="EMBL" id="QGNW01001273">
    <property type="protein sequence ID" value="RVW47681.1"/>
    <property type="molecule type" value="Genomic_DNA"/>
</dbReference>
<protein>
    <submittedName>
        <fullName evidence="2">Uncharacterized protein</fullName>
    </submittedName>
</protein>
<gene>
    <name evidence="2" type="ORF">CK203_095455</name>
</gene>
<dbReference type="AlphaFoldDB" id="A0A438EIZ7"/>
<feature type="transmembrane region" description="Helical" evidence="1">
    <location>
        <begin position="36"/>
        <end position="58"/>
    </location>
</feature>
<accession>A0A438EIZ7</accession>
<name>A0A438EIZ7_VITVI</name>
<feature type="transmembrane region" description="Helical" evidence="1">
    <location>
        <begin position="79"/>
        <end position="95"/>
    </location>
</feature>
<reference evidence="2 3" key="1">
    <citation type="journal article" date="2018" name="PLoS Genet.">
        <title>Population sequencing reveals clonal diversity and ancestral inbreeding in the grapevine cultivar Chardonnay.</title>
        <authorList>
            <person name="Roach M.J."/>
            <person name="Johnson D.L."/>
            <person name="Bohlmann J."/>
            <person name="van Vuuren H.J."/>
            <person name="Jones S.J."/>
            <person name="Pretorius I.S."/>
            <person name="Schmidt S.A."/>
            <person name="Borneman A.R."/>
        </authorList>
    </citation>
    <scope>NUCLEOTIDE SEQUENCE [LARGE SCALE GENOMIC DNA]</scope>
    <source>
        <strain evidence="3">cv. Chardonnay</strain>
        <tissue evidence="2">Leaf</tissue>
    </source>
</reference>
<evidence type="ECO:0000313" key="3">
    <source>
        <dbReference type="Proteomes" id="UP000288805"/>
    </source>
</evidence>